<dbReference type="GO" id="GO:0005730">
    <property type="term" value="C:nucleolus"/>
    <property type="evidence" value="ECO:0007669"/>
    <property type="project" value="TreeGrafter"/>
</dbReference>
<keyword evidence="6" id="KW-1185">Reference proteome</keyword>
<name>A0A183NI29_9TREM</name>
<organism evidence="5 6">
    <name type="scientific">Schistosoma mattheei</name>
    <dbReference type="NCBI Taxonomy" id="31246"/>
    <lineage>
        <taxon>Eukaryota</taxon>
        <taxon>Metazoa</taxon>
        <taxon>Spiralia</taxon>
        <taxon>Lophotrochozoa</taxon>
        <taxon>Platyhelminthes</taxon>
        <taxon>Trematoda</taxon>
        <taxon>Digenea</taxon>
        <taxon>Strigeidida</taxon>
        <taxon>Schistosomatoidea</taxon>
        <taxon>Schistosomatidae</taxon>
        <taxon>Schistosoma</taxon>
    </lineage>
</organism>
<dbReference type="AlphaFoldDB" id="A0A183NI29"/>
<dbReference type="EMBL" id="UZAL01002091">
    <property type="protein sequence ID" value="VDO81185.1"/>
    <property type="molecule type" value="Genomic_DNA"/>
</dbReference>
<evidence type="ECO:0000256" key="1">
    <source>
        <dbReference type="ARBA" id="ARBA00004123"/>
    </source>
</evidence>
<evidence type="ECO:0000256" key="4">
    <source>
        <dbReference type="ARBA" id="ARBA00023242"/>
    </source>
</evidence>
<proteinExistence type="predicted"/>
<dbReference type="Proteomes" id="UP000269396">
    <property type="component" value="Unassembled WGS sequence"/>
</dbReference>
<keyword evidence="2" id="KW-0853">WD repeat</keyword>
<dbReference type="PANTHER" id="PTHR19848:SF0">
    <property type="entry name" value="NOTCHLESS PROTEIN HOMOLOG 1"/>
    <property type="match status" value="1"/>
</dbReference>
<protein>
    <submittedName>
        <fullName evidence="5">Uncharacterized protein</fullName>
    </submittedName>
</protein>
<evidence type="ECO:0000256" key="2">
    <source>
        <dbReference type="ARBA" id="ARBA00022574"/>
    </source>
</evidence>
<dbReference type="InterPro" id="IPR012972">
    <property type="entry name" value="NLE"/>
</dbReference>
<keyword evidence="3" id="KW-0677">Repeat</keyword>
<keyword evidence="4" id="KW-0539">Nucleus</keyword>
<gene>
    <name evidence="5" type="ORF">SMTD_LOCUS1765</name>
</gene>
<evidence type="ECO:0000256" key="3">
    <source>
        <dbReference type="ARBA" id="ARBA00022737"/>
    </source>
</evidence>
<sequence length="145" mass="15733">MPIDSTVNTVETSDQLNESSFIQLTDSDGNEVGTPIWIPLDVDRGKLTDLLSSLLQREDVHSLTYDFFVGDVQILDDLKTALIQARAKGTDPSLPKFGSNGLEAVVKVTYQANAVFRVRPVTRCSSSIPGHKGAVLVAQFSPDGR</sequence>
<comment type="subcellular location">
    <subcellularLocation>
        <location evidence="1">Nucleus</location>
    </subcellularLocation>
</comment>
<dbReference type="Pfam" id="PF08154">
    <property type="entry name" value="NLE"/>
    <property type="match status" value="1"/>
</dbReference>
<evidence type="ECO:0000313" key="5">
    <source>
        <dbReference type="EMBL" id="VDO81185.1"/>
    </source>
</evidence>
<dbReference type="PANTHER" id="PTHR19848">
    <property type="entry name" value="WD40 REPEAT PROTEIN"/>
    <property type="match status" value="1"/>
</dbReference>
<dbReference type="GO" id="GO:0000027">
    <property type="term" value="P:ribosomal large subunit assembly"/>
    <property type="evidence" value="ECO:0007669"/>
    <property type="project" value="TreeGrafter"/>
</dbReference>
<dbReference type="STRING" id="31246.A0A183NI29"/>
<evidence type="ECO:0000313" key="6">
    <source>
        <dbReference type="Proteomes" id="UP000269396"/>
    </source>
</evidence>
<accession>A0A183NI29</accession>
<reference evidence="5 6" key="1">
    <citation type="submission" date="2018-11" db="EMBL/GenBank/DDBJ databases">
        <authorList>
            <consortium name="Pathogen Informatics"/>
        </authorList>
    </citation>
    <scope>NUCLEOTIDE SEQUENCE [LARGE SCALE GENOMIC DNA]</scope>
    <source>
        <strain>Denwood</strain>
        <strain evidence="6">Zambia</strain>
    </source>
</reference>